<feature type="signal peptide" evidence="4">
    <location>
        <begin position="1"/>
        <end position="25"/>
    </location>
</feature>
<dbReference type="EMBL" id="QPKB01000006">
    <property type="protein sequence ID" value="RWR86329.1"/>
    <property type="molecule type" value="Genomic_DNA"/>
</dbReference>
<feature type="chain" id="PRO_5018808861" description="Dirigent protein" evidence="4">
    <location>
        <begin position="26"/>
        <end position="174"/>
    </location>
</feature>
<evidence type="ECO:0000256" key="1">
    <source>
        <dbReference type="ARBA" id="ARBA00010746"/>
    </source>
</evidence>
<comment type="function">
    <text evidence="4">Dirigent proteins impart stereoselectivity on the phenoxy radical-coupling reaction, yielding optically active lignans from two molecules of coniferyl alcohol in the biosynthesis of lignans, flavonolignans, and alkaloids and thus plays a central role in plant secondary metabolism.</text>
</comment>
<proteinExistence type="inferred from homology"/>
<dbReference type="GO" id="GO:0048046">
    <property type="term" value="C:apoplast"/>
    <property type="evidence" value="ECO:0007669"/>
    <property type="project" value="UniProtKB-SubCell"/>
</dbReference>
<dbReference type="AlphaFoldDB" id="A0A443P6D3"/>
<dbReference type="InterPro" id="IPR044859">
    <property type="entry name" value="Allene_oxi_cyc_Dirigent"/>
</dbReference>
<dbReference type="OrthoDB" id="1925209at2759"/>
<keyword evidence="6" id="KW-1185">Reference proteome</keyword>
<organism evidence="5 6">
    <name type="scientific">Cinnamomum micranthum f. kanehirae</name>
    <dbReference type="NCBI Taxonomy" id="337451"/>
    <lineage>
        <taxon>Eukaryota</taxon>
        <taxon>Viridiplantae</taxon>
        <taxon>Streptophyta</taxon>
        <taxon>Embryophyta</taxon>
        <taxon>Tracheophyta</taxon>
        <taxon>Spermatophyta</taxon>
        <taxon>Magnoliopsida</taxon>
        <taxon>Magnoliidae</taxon>
        <taxon>Laurales</taxon>
        <taxon>Lauraceae</taxon>
        <taxon>Cinnamomum</taxon>
    </lineage>
</organism>
<dbReference type="Gene3D" id="2.40.480.10">
    <property type="entry name" value="Allene oxide cyclase-like"/>
    <property type="match status" value="1"/>
</dbReference>
<keyword evidence="3 4" id="KW-0964">Secreted</keyword>
<comment type="subcellular location">
    <subcellularLocation>
        <location evidence="4">Secreted</location>
        <location evidence="4">Extracellular space</location>
        <location evidence="4">Apoplast</location>
    </subcellularLocation>
</comment>
<dbReference type="GO" id="GO:0009699">
    <property type="term" value="P:phenylpropanoid biosynthetic process"/>
    <property type="evidence" value="ECO:0007669"/>
    <property type="project" value="UniProtKB-ARBA"/>
</dbReference>
<evidence type="ECO:0000256" key="3">
    <source>
        <dbReference type="ARBA" id="ARBA00022525"/>
    </source>
</evidence>
<keyword evidence="4" id="KW-0732">Signal</keyword>
<keyword evidence="4" id="KW-0052">Apoplast</keyword>
<name>A0A443P6D3_9MAGN</name>
<comment type="subunit">
    <text evidence="2 4">Homodimer.</text>
</comment>
<dbReference type="PANTHER" id="PTHR21495">
    <property type="entry name" value="NUCLEOPORIN-RELATED"/>
    <property type="match status" value="1"/>
</dbReference>
<protein>
    <recommendedName>
        <fullName evidence="4">Dirigent protein</fullName>
    </recommendedName>
</protein>
<evidence type="ECO:0000313" key="6">
    <source>
        <dbReference type="Proteomes" id="UP000283530"/>
    </source>
</evidence>
<dbReference type="Pfam" id="PF03018">
    <property type="entry name" value="Dirigent"/>
    <property type="match status" value="1"/>
</dbReference>
<dbReference type="Proteomes" id="UP000283530">
    <property type="component" value="Unassembled WGS sequence"/>
</dbReference>
<dbReference type="InterPro" id="IPR004265">
    <property type="entry name" value="Dirigent"/>
</dbReference>
<comment type="similarity">
    <text evidence="1 4">Belongs to the plant dirigent protein family.</text>
</comment>
<evidence type="ECO:0000256" key="2">
    <source>
        <dbReference type="ARBA" id="ARBA00011738"/>
    </source>
</evidence>
<sequence length="174" mass="19046">MAPATSSRYTPFLLVLLLSAILVTSETLIKETHMTFYLQDWVTGKNATALPVAGRNKTSKPTDFGTVMVIDDAVTAGPKRSSPQVGRAQGTYVNSMLDGTDVHLIFSIIFTNAKYNGSTLEIQGADRFSLNQREVSVVSGTGAFRFVRGYVVLTTVFFRNLNAVVQCNATIRHY</sequence>
<accession>A0A443P6D3</accession>
<evidence type="ECO:0000256" key="4">
    <source>
        <dbReference type="RuleBase" id="RU363099"/>
    </source>
</evidence>
<evidence type="ECO:0000313" key="5">
    <source>
        <dbReference type="EMBL" id="RWR86329.1"/>
    </source>
</evidence>
<reference evidence="5 6" key="1">
    <citation type="journal article" date="2019" name="Nat. Plants">
        <title>Stout camphor tree genome fills gaps in understanding of flowering plant genome evolution.</title>
        <authorList>
            <person name="Chaw S.M."/>
            <person name="Liu Y.C."/>
            <person name="Wu Y.W."/>
            <person name="Wang H.Y."/>
            <person name="Lin C.I."/>
            <person name="Wu C.S."/>
            <person name="Ke H.M."/>
            <person name="Chang L.Y."/>
            <person name="Hsu C.Y."/>
            <person name="Yang H.T."/>
            <person name="Sudianto E."/>
            <person name="Hsu M.H."/>
            <person name="Wu K.P."/>
            <person name="Wang L.N."/>
            <person name="Leebens-Mack J.H."/>
            <person name="Tsai I.J."/>
        </authorList>
    </citation>
    <scope>NUCLEOTIDE SEQUENCE [LARGE SCALE GENOMIC DNA]</scope>
    <source>
        <strain evidence="6">cv. Chaw 1501</strain>
        <tissue evidence="5">Young leaves</tissue>
    </source>
</reference>
<comment type="caution">
    <text evidence="5">The sequence shown here is derived from an EMBL/GenBank/DDBJ whole genome shotgun (WGS) entry which is preliminary data.</text>
</comment>
<gene>
    <name evidence="5" type="ORF">CKAN_01522100</name>
</gene>